<gene>
    <name evidence="1" type="ORF">JYZ213_LOCUS42338</name>
    <name evidence="2" type="ORF">OXD698_LOCUS35916</name>
</gene>
<comment type="caution">
    <text evidence="1">The sequence shown here is derived from an EMBL/GenBank/DDBJ whole genome shotgun (WGS) entry which is preliminary data.</text>
</comment>
<name>A0A815RPA6_9BILA</name>
<evidence type="ECO:0000313" key="1">
    <source>
        <dbReference type="EMBL" id="CAF1480386.1"/>
    </source>
</evidence>
<proteinExistence type="predicted"/>
<evidence type="ECO:0000313" key="2">
    <source>
        <dbReference type="EMBL" id="CAF4110568.1"/>
    </source>
</evidence>
<dbReference type="Proteomes" id="UP000663844">
    <property type="component" value="Unassembled WGS sequence"/>
</dbReference>
<protein>
    <submittedName>
        <fullName evidence="1">Uncharacterized protein</fullName>
    </submittedName>
</protein>
<dbReference type="EMBL" id="CAJNOG010001931">
    <property type="protein sequence ID" value="CAF1480386.1"/>
    <property type="molecule type" value="Genomic_DNA"/>
</dbReference>
<evidence type="ECO:0000313" key="3">
    <source>
        <dbReference type="Proteomes" id="UP000663845"/>
    </source>
</evidence>
<organism evidence="1 3">
    <name type="scientific">Adineta steineri</name>
    <dbReference type="NCBI Taxonomy" id="433720"/>
    <lineage>
        <taxon>Eukaryota</taxon>
        <taxon>Metazoa</taxon>
        <taxon>Spiralia</taxon>
        <taxon>Gnathifera</taxon>
        <taxon>Rotifera</taxon>
        <taxon>Eurotatoria</taxon>
        <taxon>Bdelloidea</taxon>
        <taxon>Adinetida</taxon>
        <taxon>Adinetidae</taxon>
        <taxon>Adineta</taxon>
    </lineage>
</organism>
<dbReference type="EMBL" id="CAJOAZ010005721">
    <property type="protein sequence ID" value="CAF4110568.1"/>
    <property type="molecule type" value="Genomic_DNA"/>
</dbReference>
<dbReference type="Proteomes" id="UP000663845">
    <property type="component" value="Unassembled WGS sequence"/>
</dbReference>
<reference evidence="1" key="1">
    <citation type="submission" date="2021-02" db="EMBL/GenBank/DDBJ databases">
        <authorList>
            <person name="Nowell W R."/>
        </authorList>
    </citation>
    <scope>NUCLEOTIDE SEQUENCE</scope>
</reference>
<accession>A0A815RPA6</accession>
<dbReference type="AlphaFoldDB" id="A0A815RPA6"/>
<sequence>MVPLGFLYDTGRLGSGTSDLRAVPTTGTITGGGYLYYLSISNVLNEQLLASNTLAITIGRLGSDVDPHFVGRKPIVESPGFYDYNNPTAPISQIIQKTLMGFQQLDYDLSKSLNDNGFQRVF</sequence>